<dbReference type="AlphaFoldDB" id="A0A7J6VC08"/>
<accession>A0A7J6VC08</accession>
<sequence length="62" mass="7121">MLLLEFSNFERGREQPLLLCSIYRRFSLSQSVFLFVIDNLHMCSAFIESSGASQSWAKSVET</sequence>
<evidence type="ECO:0000313" key="1">
    <source>
        <dbReference type="EMBL" id="KAF5182423.1"/>
    </source>
</evidence>
<comment type="caution">
    <text evidence="1">The sequence shown here is derived from an EMBL/GenBank/DDBJ whole genome shotgun (WGS) entry which is preliminary data.</text>
</comment>
<gene>
    <name evidence="1" type="ORF">FRX31_027990</name>
</gene>
<protein>
    <submittedName>
        <fullName evidence="1">Uncharacterized protein</fullName>
    </submittedName>
</protein>
<dbReference type="Proteomes" id="UP000554482">
    <property type="component" value="Unassembled WGS sequence"/>
</dbReference>
<proteinExistence type="predicted"/>
<reference evidence="1 2" key="1">
    <citation type="submission" date="2020-06" db="EMBL/GenBank/DDBJ databases">
        <title>Transcriptomic and genomic resources for Thalictrum thalictroides and T. hernandezii: Facilitating candidate gene discovery in an emerging model plant lineage.</title>
        <authorList>
            <person name="Arias T."/>
            <person name="Riano-Pachon D.M."/>
            <person name="Di Stilio V.S."/>
        </authorList>
    </citation>
    <scope>NUCLEOTIDE SEQUENCE [LARGE SCALE GENOMIC DNA]</scope>
    <source>
        <strain evidence="2">cv. WT478/WT964</strain>
        <tissue evidence="1">Leaves</tissue>
    </source>
</reference>
<evidence type="ECO:0000313" key="2">
    <source>
        <dbReference type="Proteomes" id="UP000554482"/>
    </source>
</evidence>
<organism evidence="1 2">
    <name type="scientific">Thalictrum thalictroides</name>
    <name type="common">Rue-anemone</name>
    <name type="synonym">Anemone thalictroides</name>
    <dbReference type="NCBI Taxonomy" id="46969"/>
    <lineage>
        <taxon>Eukaryota</taxon>
        <taxon>Viridiplantae</taxon>
        <taxon>Streptophyta</taxon>
        <taxon>Embryophyta</taxon>
        <taxon>Tracheophyta</taxon>
        <taxon>Spermatophyta</taxon>
        <taxon>Magnoliopsida</taxon>
        <taxon>Ranunculales</taxon>
        <taxon>Ranunculaceae</taxon>
        <taxon>Thalictroideae</taxon>
        <taxon>Thalictrum</taxon>
    </lineage>
</organism>
<dbReference type="EMBL" id="JABWDY010034751">
    <property type="protein sequence ID" value="KAF5182423.1"/>
    <property type="molecule type" value="Genomic_DNA"/>
</dbReference>
<name>A0A7J6VC08_THATH</name>
<keyword evidence="2" id="KW-1185">Reference proteome</keyword>